<organism evidence="1 2">
    <name type="scientific">Enterovirga rhinocerotis</name>
    <dbReference type="NCBI Taxonomy" id="1339210"/>
    <lineage>
        <taxon>Bacteria</taxon>
        <taxon>Pseudomonadati</taxon>
        <taxon>Pseudomonadota</taxon>
        <taxon>Alphaproteobacteria</taxon>
        <taxon>Hyphomicrobiales</taxon>
        <taxon>Methylobacteriaceae</taxon>
        <taxon>Enterovirga</taxon>
    </lineage>
</organism>
<reference evidence="1 2" key="1">
    <citation type="submission" date="2019-03" db="EMBL/GenBank/DDBJ databases">
        <title>Genomic Encyclopedia of Type Strains, Phase IV (KMG-IV): sequencing the most valuable type-strain genomes for metagenomic binning, comparative biology and taxonomic classification.</title>
        <authorList>
            <person name="Goeker M."/>
        </authorList>
    </citation>
    <scope>NUCLEOTIDE SEQUENCE [LARGE SCALE GENOMIC DNA]</scope>
    <source>
        <strain evidence="1 2">DSM 25903</strain>
    </source>
</reference>
<dbReference type="OrthoDB" id="8004268at2"/>
<proteinExistence type="predicted"/>
<evidence type="ECO:0000313" key="1">
    <source>
        <dbReference type="EMBL" id="TDR94048.1"/>
    </source>
</evidence>
<dbReference type="PROSITE" id="PS51318">
    <property type="entry name" value="TAT"/>
    <property type="match status" value="1"/>
</dbReference>
<comment type="caution">
    <text evidence="1">The sequence shown here is derived from an EMBL/GenBank/DDBJ whole genome shotgun (WGS) entry which is preliminary data.</text>
</comment>
<keyword evidence="2" id="KW-1185">Reference proteome</keyword>
<dbReference type="RefSeq" id="WP_133768990.1">
    <property type="nucleotide sequence ID" value="NZ_SNZR01000011.1"/>
</dbReference>
<evidence type="ECO:0000313" key="2">
    <source>
        <dbReference type="Proteomes" id="UP000295122"/>
    </source>
</evidence>
<sequence>MTGPHDRRGFLRGLPSLPLVGGSVALLGQPTAAVVPATHGLLRNYGSWLFMERRLLSFEMYGEDRQYHVPNTTSGHFHGEEVRAGIVYPSSRPAVILSAAGAPLEP</sequence>
<dbReference type="AlphaFoldDB" id="A0A4R7C6M4"/>
<gene>
    <name evidence="1" type="ORF">EV668_1319</name>
</gene>
<accession>A0A4R7C6M4</accession>
<dbReference type="Proteomes" id="UP000295122">
    <property type="component" value="Unassembled WGS sequence"/>
</dbReference>
<protein>
    <submittedName>
        <fullName evidence="1">Uncharacterized protein</fullName>
    </submittedName>
</protein>
<dbReference type="InterPro" id="IPR006311">
    <property type="entry name" value="TAT_signal"/>
</dbReference>
<dbReference type="EMBL" id="SNZR01000011">
    <property type="protein sequence ID" value="TDR94048.1"/>
    <property type="molecule type" value="Genomic_DNA"/>
</dbReference>
<name>A0A4R7C6M4_9HYPH</name>